<dbReference type="PROSITE" id="PS51755">
    <property type="entry name" value="OMPR_PHOB"/>
    <property type="match status" value="1"/>
</dbReference>
<gene>
    <name evidence="10" type="ORF">EPA93_35275</name>
</gene>
<evidence type="ECO:0000256" key="3">
    <source>
        <dbReference type="ARBA" id="ARBA00023015"/>
    </source>
</evidence>
<keyword evidence="1 6" id="KW-0597">Phosphoprotein</keyword>
<evidence type="ECO:0000256" key="6">
    <source>
        <dbReference type="PROSITE-ProRule" id="PRU00169"/>
    </source>
</evidence>
<dbReference type="FunFam" id="1.10.10.10:FF:000005">
    <property type="entry name" value="Two-component system response regulator"/>
    <property type="match status" value="1"/>
</dbReference>
<dbReference type="InterPro" id="IPR016032">
    <property type="entry name" value="Sig_transdc_resp-reg_C-effctor"/>
</dbReference>
<keyword evidence="3" id="KW-0805">Transcription regulation</keyword>
<dbReference type="GO" id="GO:0006355">
    <property type="term" value="P:regulation of DNA-templated transcription"/>
    <property type="evidence" value="ECO:0007669"/>
    <property type="project" value="InterPro"/>
</dbReference>
<dbReference type="Gene3D" id="1.10.10.10">
    <property type="entry name" value="Winged helix-like DNA-binding domain superfamily/Winged helix DNA-binding domain"/>
    <property type="match status" value="1"/>
</dbReference>
<feature type="domain" description="Response regulatory" evidence="8">
    <location>
        <begin position="2"/>
        <end position="116"/>
    </location>
</feature>
<dbReference type="InterPro" id="IPR039420">
    <property type="entry name" value="WalR-like"/>
</dbReference>
<dbReference type="SUPFAM" id="SSF46894">
    <property type="entry name" value="C-terminal effector domain of the bipartite response regulators"/>
    <property type="match status" value="1"/>
</dbReference>
<keyword evidence="5" id="KW-0804">Transcription</keyword>
<dbReference type="SMART" id="SM00862">
    <property type="entry name" value="Trans_reg_C"/>
    <property type="match status" value="1"/>
</dbReference>
<dbReference type="Proteomes" id="UP000290365">
    <property type="component" value="Chromosome"/>
</dbReference>
<dbReference type="GO" id="GO:0032993">
    <property type="term" value="C:protein-DNA complex"/>
    <property type="evidence" value="ECO:0007669"/>
    <property type="project" value="TreeGrafter"/>
</dbReference>
<dbReference type="CDD" id="cd00383">
    <property type="entry name" value="trans_reg_C"/>
    <property type="match status" value="1"/>
</dbReference>
<keyword evidence="4 7" id="KW-0238">DNA-binding</keyword>
<dbReference type="GO" id="GO:0005829">
    <property type="term" value="C:cytosol"/>
    <property type="evidence" value="ECO:0007669"/>
    <property type="project" value="TreeGrafter"/>
</dbReference>
<dbReference type="Pfam" id="PF00486">
    <property type="entry name" value="Trans_reg_C"/>
    <property type="match status" value="1"/>
</dbReference>
<evidence type="ECO:0000256" key="5">
    <source>
        <dbReference type="ARBA" id="ARBA00023163"/>
    </source>
</evidence>
<dbReference type="OrthoDB" id="9802426at2"/>
<dbReference type="InterPro" id="IPR011006">
    <property type="entry name" value="CheY-like_superfamily"/>
</dbReference>
<dbReference type="FunFam" id="3.40.50.2300:FF:000002">
    <property type="entry name" value="DNA-binding response regulator PhoP"/>
    <property type="match status" value="1"/>
</dbReference>
<proteinExistence type="predicted"/>
<evidence type="ECO:0000256" key="2">
    <source>
        <dbReference type="ARBA" id="ARBA00023012"/>
    </source>
</evidence>
<dbReference type="InterPro" id="IPR036388">
    <property type="entry name" value="WH-like_DNA-bd_sf"/>
</dbReference>
<dbReference type="PANTHER" id="PTHR48111">
    <property type="entry name" value="REGULATOR OF RPOS"/>
    <property type="match status" value="1"/>
</dbReference>
<dbReference type="Gene3D" id="3.40.50.2300">
    <property type="match status" value="1"/>
</dbReference>
<dbReference type="GO" id="GO:0000156">
    <property type="term" value="F:phosphorelay response regulator activity"/>
    <property type="evidence" value="ECO:0007669"/>
    <property type="project" value="TreeGrafter"/>
</dbReference>
<keyword evidence="2" id="KW-0902">Two-component regulatory system</keyword>
<dbReference type="PROSITE" id="PS50110">
    <property type="entry name" value="RESPONSE_REGULATORY"/>
    <property type="match status" value="1"/>
</dbReference>
<keyword evidence="11" id="KW-1185">Reference proteome</keyword>
<evidence type="ECO:0000259" key="9">
    <source>
        <dbReference type="PROSITE" id="PS51755"/>
    </source>
</evidence>
<dbReference type="CDD" id="cd19935">
    <property type="entry name" value="REC_OmpR_CusR-like"/>
    <property type="match status" value="1"/>
</dbReference>
<evidence type="ECO:0000313" key="11">
    <source>
        <dbReference type="Proteomes" id="UP000290365"/>
    </source>
</evidence>
<protein>
    <submittedName>
        <fullName evidence="10">Response regulator transcription factor</fullName>
    </submittedName>
</protein>
<accession>A0A4P6JYY5</accession>
<dbReference type="SMART" id="SM00448">
    <property type="entry name" value="REC"/>
    <property type="match status" value="1"/>
</dbReference>
<feature type="DNA-binding region" description="OmpR/PhoB-type" evidence="7">
    <location>
        <begin position="124"/>
        <end position="222"/>
    </location>
</feature>
<dbReference type="InterPro" id="IPR001789">
    <property type="entry name" value="Sig_transdc_resp-reg_receiver"/>
</dbReference>
<dbReference type="AlphaFoldDB" id="A0A4P6JYY5"/>
<dbReference type="Gene3D" id="6.10.250.690">
    <property type="match status" value="1"/>
</dbReference>
<dbReference type="GO" id="GO:0000976">
    <property type="term" value="F:transcription cis-regulatory region binding"/>
    <property type="evidence" value="ECO:0007669"/>
    <property type="project" value="TreeGrafter"/>
</dbReference>
<evidence type="ECO:0000313" key="10">
    <source>
        <dbReference type="EMBL" id="QBD80949.1"/>
    </source>
</evidence>
<dbReference type="PANTHER" id="PTHR48111:SF22">
    <property type="entry name" value="REGULATOR OF RPOS"/>
    <property type="match status" value="1"/>
</dbReference>
<dbReference type="SUPFAM" id="SSF52172">
    <property type="entry name" value="CheY-like"/>
    <property type="match status" value="1"/>
</dbReference>
<feature type="domain" description="OmpR/PhoB-type" evidence="9">
    <location>
        <begin position="124"/>
        <end position="222"/>
    </location>
</feature>
<dbReference type="Pfam" id="PF00072">
    <property type="entry name" value="Response_reg"/>
    <property type="match status" value="1"/>
</dbReference>
<dbReference type="RefSeq" id="WP_129892011.1">
    <property type="nucleotide sequence ID" value="NZ_CP035758.1"/>
</dbReference>
<sequence length="225" mass="25635">MRILIAEDHPSLGPDLKEGMEKFHYAVDLVSDGEDALTMALTISYDLIVLDVMLPSLSGFEVCRQLRNQKRTVPILFLTARSTIDDRVTGLDLGGDDYLTKPFAFREFEARVRALLRREGPIKSSALSFLDIILNTSTREVHRGARQILLSPKEYALLEFLLRHPRQVLSRTTIAEHVWDFEAEHFSNVIDVYIRTLRSKLCASGEPDIIQTHRGAGYQLKEPER</sequence>
<evidence type="ECO:0000256" key="1">
    <source>
        <dbReference type="ARBA" id="ARBA00022553"/>
    </source>
</evidence>
<feature type="modified residue" description="4-aspartylphosphate" evidence="6">
    <location>
        <position position="51"/>
    </location>
</feature>
<name>A0A4P6JYY5_KTERU</name>
<evidence type="ECO:0000256" key="7">
    <source>
        <dbReference type="PROSITE-ProRule" id="PRU01091"/>
    </source>
</evidence>
<evidence type="ECO:0000256" key="4">
    <source>
        <dbReference type="ARBA" id="ARBA00023125"/>
    </source>
</evidence>
<reference evidence="10 11" key="1">
    <citation type="submission" date="2019-01" db="EMBL/GenBank/DDBJ databases">
        <title>Ktedonosporobacter rubrisoli SCAWS-G2.</title>
        <authorList>
            <person name="Huang Y."/>
            <person name="Yan B."/>
        </authorList>
    </citation>
    <scope>NUCLEOTIDE SEQUENCE [LARGE SCALE GENOMIC DNA]</scope>
    <source>
        <strain evidence="10 11">SCAWS-G2</strain>
    </source>
</reference>
<dbReference type="KEGG" id="kbs:EPA93_35275"/>
<organism evidence="10 11">
    <name type="scientific">Ktedonosporobacter rubrisoli</name>
    <dbReference type="NCBI Taxonomy" id="2509675"/>
    <lineage>
        <taxon>Bacteria</taxon>
        <taxon>Bacillati</taxon>
        <taxon>Chloroflexota</taxon>
        <taxon>Ktedonobacteria</taxon>
        <taxon>Ktedonobacterales</taxon>
        <taxon>Ktedonosporobacteraceae</taxon>
        <taxon>Ktedonosporobacter</taxon>
    </lineage>
</organism>
<dbReference type="EMBL" id="CP035758">
    <property type="protein sequence ID" value="QBD80949.1"/>
    <property type="molecule type" value="Genomic_DNA"/>
</dbReference>
<dbReference type="InterPro" id="IPR001867">
    <property type="entry name" value="OmpR/PhoB-type_DNA-bd"/>
</dbReference>
<evidence type="ECO:0000259" key="8">
    <source>
        <dbReference type="PROSITE" id="PS50110"/>
    </source>
</evidence>